<gene>
    <name evidence="2" type="ORF">J2Z53_000704</name>
</gene>
<keyword evidence="3" id="KW-1185">Reference proteome</keyword>
<dbReference type="SUPFAM" id="SSF52266">
    <property type="entry name" value="SGNH hydrolase"/>
    <property type="match status" value="1"/>
</dbReference>
<evidence type="ECO:0000313" key="3">
    <source>
        <dbReference type="Proteomes" id="UP000783390"/>
    </source>
</evidence>
<evidence type="ECO:0000256" key="1">
    <source>
        <dbReference type="PIRNR" id="PIRNR021438"/>
    </source>
</evidence>
<organism evidence="2 3">
    <name type="scientific">Clostridium moniliforme</name>
    <dbReference type="NCBI Taxonomy" id="39489"/>
    <lineage>
        <taxon>Bacteria</taxon>
        <taxon>Bacillati</taxon>
        <taxon>Bacillota</taxon>
        <taxon>Clostridia</taxon>
        <taxon>Eubacteriales</taxon>
        <taxon>Clostridiaceae</taxon>
        <taxon>Clostridium</taxon>
    </lineage>
</organism>
<comment type="similarity">
    <text evidence="1">Belongs to the DltD family.</text>
</comment>
<dbReference type="Pfam" id="PF04914">
    <property type="entry name" value="DltD"/>
    <property type="match status" value="1"/>
</dbReference>
<dbReference type="EMBL" id="JAGGJZ010000002">
    <property type="protein sequence ID" value="MBP1889123.1"/>
    <property type="molecule type" value="Genomic_DNA"/>
</dbReference>
<comment type="pathway">
    <text evidence="1">Cell wall biogenesis; lipoteichoic acid biosynthesis.</text>
</comment>
<accession>A0ABS4EYQ2</accession>
<dbReference type="InterPro" id="IPR006998">
    <property type="entry name" value="DltD"/>
</dbReference>
<dbReference type="RefSeq" id="WP_209795847.1">
    <property type="nucleotide sequence ID" value="NZ_JAGGJZ010000002.1"/>
</dbReference>
<evidence type="ECO:0000313" key="2">
    <source>
        <dbReference type="EMBL" id="MBP1889123.1"/>
    </source>
</evidence>
<keyword evidence="1" id="KW-1003">Cell membrane</keyword>
<comment type="caution">
    <text evidence="2">The sequence shown here is derived from an EMBL/GenBank/DDBJ whole genome shotgun (WGS) entry which is preliminary data.</text>
</comment>
<proteinExistence type="inferred from homology"/>
<dbReference type="InterPro" id="IPR023896">
    <property type="entry name" value="LTA_DltD"/>
</dbReference>
<dbReference type="PIRSF" id="PIRSF021438">
    <property type="entry name" value="DltD"/>
    <property type="match status" value="1"/>
</dbReference>
<keyword evidence="1" id="KW-0472">Membrane</keyword>
<reference evidence="2 3" key="1">
    <citation type="submission" date="2021-03" db="EMBL/GenBank/DDBJ databases">
        <title>Genomic Encyclopedia of Type Strains, Phase IV (KMG-IV): sequencing the most valuable type-strain genomes for metagenomic binning, comparative biology and taxonomic classification.</title>
        <authorList>
            <person name="Goeker M."/>
        </authorList>
    </citation>
    <scope>NUCLEOTIDE SEQUENCE [LARGE SCALE GENOMIC DNA]</scope>
    <source>
        <strain evidence="2 3">DSM 3984</strain>
    </source>
</reference>
<dbReference type="Proteomes" id="UP000783390">
    <property type="component" value="Unassembled WGS sequence"/>
</dbReference>
<sequence>MKKVLYFIIPLIIGVGFAFGLNKFLDHKIDSLYKSKNLVPLMDEFESNIKDKGVLINNHFLEGGDIMMLGSSELRHATKQHPSRYFNTNRSKDKVFIIGRAGTKELQDAIILGSTDPNIRNKKVVLLVSLQWFTEKKGIVKNTFQVRFSPVQMYTFLNNPKISKKNKEHLCKRLNTLLKGSDEYASERLYARLYNSHTTLAKVEKVLLKPYFKFREKMVILKEKGMLYRRLEKLPNKSENYDKLGKPIDWKKENEIAIKDAKKRVKNNKFKIDNNYYNKTLKPRWKKLKNVYSKVDLLKSEELNDYKYFLRVCENLGVKPTVVIMPVSPWYFDYKGISKEERYKFYDTIAKLAKEKGFNVMNLKNEENTDYYLRDIMHLGTKGWLDVSERLYKQYNEAQVFNK</sequence>
<protein>
    <recommendedName>
        <fullName evidence="1">Protein DltD</fullName>
    </recommendedName>
</protein>
<dbReference type="PANTHER" id="PTHR40039">
    <property type="entry name" value="PROTEIN DLTD"/>
    <property type="match status" value="1"/>
</dbReference>
<name>A0ABS4EYQ2_9CLOT</name>
<dbReference type="NCBIfam" id="TIGR04092">
    <property type="entry name" value="LTA_DltD"/>
    <property type="match status" value="1"/>
</dbReference>
<dbReference type="PANTHER" id="PTHR40039:SF1">
    <property type="entry name" value="PROTEIN DLTD"/>
    <property type="match status" value="1"/>
</dbReference>